<keyword evidence="4" id="KW-0175">Coiled coil</keyword>
<evidence type="ECO:0000256" key="2">
    <source>
        <dbReference type="ARBA" id="ARBA00022741"/>
    </source>
</evidence>
<sequence>MGCNSSKSVSLEKSKKEEIRLVLLGKTGSGKSATGNTILGFTKFSSKLSAISETSVCSLSIVCRFNKKIIIVDTPGICDTDKKKTNDVIQLEISKCICMTSPGPHAFILVISITSRFTDEDKDTVKHFEKYFGEELYRYLIVVFTGKDQLEARNMSLEEYIQNSPAELQSLTKKCEGRVFALNNMIKGSKQINEVKILLNLISENVANNFNECYTNDAFKRAEEEIQKQIQKEREQIEAAKEKELQKLKEEILEKNQGTMEENYKKKKDEIQEKYEKKLTNVRDDIRKEYANAAIQMVSSVGSYVYNAVGSVYSYFTGAK</sequence>
<reference evidence="7" key="1">
    <citation type="submission" date="2025-08" db="UniProtKB">
        <authorList>
            <consortium name="RefSeq"/>
        </authorList>
    </citation>
    <scope>IDENTIFICATION</scope>
    <source>
        <tissue evidence="7">Whole sample</tissue>
    </source>
</reference>
<evidence type="ECO:0000259" key="5">
    <source>
        <dbReference type="PROSITE" id="PS51720"/>
    </source>
</evidence>
<name>A0A8B8E7Q4_CRAVI</name>
<dbReference type="PANTHER" id="PTHR10903:SF184">
    <property type="entry name" value="GTP-BINDING PROTEIN A"/>
    <property type="match status" value="1"/>
</dbReference>
<evidence type="ECO:0000256" key="4">
    <source>
        <dbReference type="SAM" id="Coils"/>
    </source>
</evidence>
<dbReference type="KEGG" id="cvn:111132212"/>
<dbReference type="SUPFAM" id="SSF52540">
    <property type="entry name" value="P-loop containing nucleoside triphosphate hydrolases"/>
    <property type="match status" value="1"/>
</dbReference>
<evidence type="ECO:0000313" key="6">
    <source>
        <dbReference type="Proteomes" id="UP000694844"/>
    </source>
</evidence>
<keyword evidence="3" id="KW-0342">GTP-binding</keyword>
<dbReference type="InterPro" id="IPR027417">
    <property type="entry name" value="P-loop_NTPase"/>
</dbReference>
<dbReference type="GO" id="GO:0005525">
    <property type="term" value="F:GTP binding"/>
    <property type="evidence" value="ECO:0007669"/>
    <property type="project" value="UniProtKB-KW"/>
</dbReference>
<organism evidence="6 7">
    <name type="scientific">Crassostrea virginica</name>
    <name type="common">Eastern oyster</name>
    <dbReference type="NCBI Taxonomy" id="6565"/>
    <lineage>
        <taxon>Eukaryota</taxon>
        <taxon>Metazoa</taxon>
        <taxon>Spiralia</taxon>
        <taxon>Lophotrochozoa</taxon>
        <taxon>Mollusca</taxon>
        <taxon>Bivalvia</taxon>
        <taxon>Autobranchia</taxon>
        <taxon>Pteriomorphia</taxon>
        <taxon>Ostreida</taxon>
        <taxon>Ostreoidea</taxon>
        <taxon>Ostreidae</taxon>
        <taxon>Crassostrea</taxon>
    </lineage>
</organism>
<feature type="coiled-coil region" evidence="4">
    <location>
        <begin position="216"/>
        <end position="281"/>
    </location>
</feature>
<dbReference type="Pfam" id="PF04548">
    <property type="entry name" value="AIG1"/>
    <property type="match status" value="1"/>
</dbReference>
<dbReference type="PANTHER" id="PTHR10903">
    <property type="entry name" value="GTPASE, IMAP FAMILY MEMBER-RELATED"/>
    <property type="match status" value="1"/>
</dbReference>
<proteinExistence type="inferred from homology"/>
<dbReference type="AlphaFoldDB" id="A0A8B8E7Q4"/>
<dbReference type="InterPro" id="IPR006703">
    <property type="entry name" value="G_AIG1"/>
</dbReference>
<dbReference type="RefSeq" id="XP_022335699.1">
    <property type="nucleotide sequence ID" value="XM_022479991.1"/>
</dbReference>
<dbReference type="OrthoDB" id="10061751at2759"/>
<keyword evidence="2" id="KW-0547">Nucleotide-binding</keyword>
<dbReference type="InterPro" id="IPR045058">
    <property type="entry name" value="GIMA/IAN/Toc"/>
</dbReference>
<comment type="similarity">
    <text evidence="1">Belongs to the TRAFAC class TrmE-Era-EngA-EngB-Septin-like GTPase superfamily. AIG1/Toc34/Toc159-like paraseptin GTPase family. IAN subfamily.</text>
</comment>
<gene>
    <name evidence="7" type="primary">LOC111132212</name>
</gene>
<evidence type="ECO:0000256" key="1">
    <source>
        <dbReference type="ARBA" id="ARBA00008535"/>
    </source>
</evidence>
<dbReference type="CDD" id="cd01852">
    <property type="entry name" value="AIG1"/>
    <property type="match status" value="1"/>
</dbReference>
<evidence type="ECO:0000313" key="7">
    <source>
        <dbReference type="RefSeq" id="XP_022335699.1"/>
    </source>
</evidence>
<dbReference type="Gene3D" id="3.40.50.300">
    <property type="entry name" value="P-loop containing nucleotide triphosphate hydrolases"/>
    <property type="match status" value="1"/>
</dbReference>
<keyword evidence="6" id="KW-1185">Reference proteome</keyword>
<dbReference type="PROSITE" id="PS51720">
    <property type="entry name" value="G_AIG1"/>
    <property type="match status" value="1"/>
</dbReference>
<protein>
    <submittedName>
        <fullName evidence="7">GTPase IMAP family member 4-like</fullName>
    </submittedName>
</protein>
<accession>A0A8B8E7Q4</accession>
<dbReference type="GeneID" id="111132212"/>
<dbReference type="Proteomes" id="UP000694844">
    <property type="component" value="Chromosome 5"/>
</dbReference>
<evidence type="ECO:0000256" key="3">
    <source>
        <dbReference type="ARBA" id="ARBA00023134"/>
    </source>
</evidence>
<feature type="domain" description="AIG1-type G" evidence="5">
    <location>
        <begin position="16"/>
        <end position="223"/>
    </location>
</feature>
<dbReference type="FunFam" id="3.40.50.300:FF:000366">
    <property type="entry name" value="GTPase, IMAP family member 2"/>
    <property type="match status" value="1"/>
</dbReference>